<dbReference type="SMART" id="SM00184">
    <property type="entry name" value="RING"/>
    <property type="match status" value="2"/>
</dbReference>
<dbReference type="Gene3D" id="3.30.40.10">
    <property type="entry name" value="Zinc/RING finger domain, C3HC4 (zinc finger)"/>
    <property type="match status" value="2"/>
</dbReference>
<feature type="repeat" description="ANK" evidence="4">
    <location>
        <begin position="61"/>
        <end position="93"/>
    </location>
</feature>
<reference evidence="7 8" key="1">
    <citation type="journal article" date="2018" name="Proc. R. Soc. B">
        <title>A non-coding region near Follistatin controls head colour polymorphism in the Gouldian finch.</title>
        <authorList>
            <person name="Toomey M.B."/>
            <person name="Marques C.I."/>
            <person name="Andrade P."/>
            <person name="Araujo P.M."/>
            <person name="Sabatino S."/>
            <person name="Gazda M.A."/>
            <person name="Afonso S."/>
            <person name="Lopes R.J."/>
            <person name="Corbo J.C."/>
            <person name="Carneiro M."/>
        </authorList>
    </citation>
    <scope>NUCLEOTIDE SEQUENCE [LARGE SCALE GENOMIC DNA]</scope>
    <source>
        <strain evidence="7">Red01</strain>
        <tissue evidence="7">Muscle</tissue>
    </source>
</reference>
<evidence type="ECO:0000256" key="4">
    <source>
        <dbReference type="PROSITE-ProRule" id="PRU00023"/>
    </source>
</evidence>
<dbReference type="SMART" id="SM00248">
    <property type="entry name" value="ANK"/>
    <property type="match status" value="3"/>
</dbReference>
<dbReference type="PANTHER" id="PTHR24202">
    <property type="entry name" value="E3 UBIQUITIN-PROTEIN LIGASE MIB2"/>
    <property type="match status" value="1"/>
</dbReference>
<dbReference type="PANTHER" id="PTHR24202:SF53">
    <property type="entry name" value="E3 UBIQUITIN-PROTEIN LIGASE MIB1"/>
    <property type="match status" value="1"/>
</dbReference>
<dbReference type="InterPro" id="IPR002110">
    <property type="entry name" value="Ankyrin_rpt"/>
</dbReference>
<dbReference type="Proteomes" id="UP000276834">
    <property type="component" value="Unassembled WGS sequence"/>
</dbReference>
<sequence>MSINPSAMRVLLSKLPRPWIVDEKKDDGYTALHLAALNNHVEVAELLVHQGNANLDIQNVNQQTALHLAVERQHTQIVRLLVRAGAKLDIQDKDGDTPLHEALRHHTLSQLRQLQDMQDVGKLIMGLGTQGAEKKSAASIACFLAANGADLGIRNKKGCVSVRVAGVGHARPLRASAARSSGPGAALPGVGMGEARGCLCPARGASLLIEECVVCSDKKAAVLFQPCGHMCACENCASLMKKCVQCRAVVERRVPFIMCCGGKASGNIPVLQKDKDNTNVNADVQKLQQQLQDIKEQTMCPVCLDRLKNMIFLCGHGTCQLCGDRMSECPICRKAIERRIL</sequence>
<dbReference type="SUPFAM" id="SSF48403">
    <property type="entry name" value="Ankyrin repeat"/>
    <property type="match status" value="1"/>
</dbReference>
<proteinExistence type="predicted"/>
<keyword evidence="2 5" id="KW-0863">Zinc-finger</keyword>
<evidence type="ECO:0000256" key="3">
    <source>
        <dbReference type="ARBA" id="ARBA00022833"/>
    </source>
</evidence>
<dbReference type="PROSITE" id="PS50089">
    <property type="entry name" value="ZF_RING_2"/>
    <property type="match status" value="2"/>
</dbReference>
<dbReference type="InterPro" id="IPR013083">
    <property type="entry name" value="Znf_RING/FYVE/PHD"/>
</dbReference>
<dbReference type="Pfam" id="PF12796">
    <property type="entry name" value="Ank_2"/>
    <property type="match status" value="1"/>
</dbReference>
<dbReference type="CDD" id="cd16727">
    <property type="entry name" value="RING-HC_MIB1_rpt3"/>
    <property type="match status" value="1"/>
</dbReference>
<dbReference type="Pfam" id="PF13920">
    <property type="entry name" value="zf-C3HC4_3"/>
    <property type="match status" value="2"/>
</dbReference>
<name>A0A3L8T0X6_CHLGU</name>
<evidence type="ECO:0000256" key="5">
    <source>
        <dbReference type="PROSITE-ProRule" id="PRU00175"/>
    </source>
</evidence>
<feature type="domain" description="RING-type" evidence="6">
    <location>
        <begin position="300"/>
        <end position="333"/>
    </location>
</feature>
<dbReference type="AlphaFoldDB" id="A0A3L8T0X6"/>
<dbReference type="InterPro" id="IPR036770">
    <property type="entry name" value="Ankyrin_rpt-contain_sf"/>
</dbReference>
<dbReference type="GO" id="GO:0007219">
    <property type="term" value="P:Notch signaling pathway"/>
    <property type="evidence" value="ECO:0007669"/>
    <property type="project" value="TreeGrafter"/>
</dbReference>
<evidence type="ECO:0000259" key="6">
    <source>
        <dbReference type="PROSITE" id="PS50089"/>
    </source>
</evidence>
<dbReference type="EMBL" id="QUSF01000001">
    <property type="protein sequence ID" value="RLW12986.1"/>
    <property type="molecule type" value="Genomic_DNA"/>
</dbReference>
<dbReference type="FunFam" id="1.25.40.20:FF:000257">
    <property type="entry name" value="E3 ubiquitin-protein ligase MIB1"/>
    <property type="match status" value="1"/>
</dbReference>
<keyword evidence="4" id="KW-0040">ANK repeat</keyword>
<evidence type="ECO:0000313" key="8">
    <source>
        <dbReference type="Proteomes" id="UP000276834"/>
    </source>
</evidence>
<dbReference type="GO" id="GO:0008270">
    <property type="term" value="F:zinc ion binding"/>
    <property type="evidence" value="ECO:0007669"/>
    <property type="project" value="UniProtKB-KW"/>
</dbReference>
<accession>A0A3L8T0X6</accession>
<organism evidence="7 8">
    <name type="scientific">Chloebia gouldiae</name>
    <name type="common">Gouldian finch</name>
    <name type="synonym">Erythrura gouldiae</name>
    <dbReference type="NCBI Taxonomy" id="44316"/>
    <lineage>
        <taxon>Eukaryota</taxon>
        <taxon>Metazoa</taxon>
        <taxon>Chordata</taxon>
        <taxon>Craniata</taxon>
        <taxon>Vertebrata</taxon>
        <taxon>Euteleostomi</taxon>
        <taxon>Archelosauria</taxon>
        <taxon>Archosauria</taxon>
        <taxon>Dinosauria</taxon>
        <taxon>Saurischia</taxon>
        <taxon>Theropoda</taxon>
        <taxon>Coelurosauria</taxon>
        <taxon>Aves</taxon>
        <taxon>Neognathae</taxon>
        <taxon>Neoaves</taxon>
        <taxon>Telluraves</taxon>
        <taxon>Australaves</taxon>
        <taxon>Passeriformes</taxon>
        <taxon>Passeroidea</taxon>
        <taxon>Passeridae</taxon>
        <taxon>Chloebia</taxon>
    </lineage>
</organism>
<dbReference type="GO" id="GO:0005737">
    <property type="term" value="C:cytoplasm"/>
    <property type="evidence" value="ECO:0007669"/>
    <property type="project" value="TreeGrafter"/>
</dbReference>
<feature type="non-terminal residue" evidence="7">
    <location>
        <position position="341"/>
    </location>
</feature>
<dbReference type="GO" id="GO:0016567">
    <property type="term" value="P:protein ubiquitination"/>
    <property type="evidence" value="ECO:0007669"/>
    <property type="project" value="TreeGrafter"/>
</dbReference>
<gene>
    <name evidence="7" type="ORF">DV515_00000195</name>
</gene>
<evidence type="ECO:0000256" key="2">
    <source>
        <dbReference type="ARBA" id="ARBA00022771"/>
    </source>
</evidence>
<dbReference type="CDD" id="cd16725">
    <property type="entry name" value="RING-HC_MIB1_rpt2"/>
    <property type="match status" value="1"/>
</dbReference>
<evidence type="ECO:0000256" key="1">
    <source>
        <dbReference type="ARBA" id="ARBA00022723"/>
    </source>
</evidence>
<comment type="caution">
    <text evidence="7">The sequence shown here is derived from an EMBL/GenBank/DDBJ whole genome shotgun (WGS) entry which is preliminary data.</text>
</comment>
<dbReference type="FunFam" id="3.30.40.10:FF:000083">
    <property type="entry name" value="E3 ubiquitin-protein ligase MIB1 isoform X1"/>
    <property type="match status" value="1"/>
</dbReference>
<dbReference type="GO" id="GO:0006897">
    <property type="term" value="P:endocytosis"/>
    <property type="evidence" value="ECO:0007669"/>
    <property type="project" value="TreeGrafter"/>
</dbReference>
<keyword evidence="8" id="KW-1185">Reference proteome</keyword>
<dbReference type="Gene3D" id="1.25.40.20">
    <property type="entry name" value="Ankyrin repeat-containing domain"/>
    <property type="match status" value="1"/>
</dbReference>
<dbReference type="PROSITE" id="PS50297">
    <property type="entry name" value="ANK_REP_REGION"/>
    <property type="match status" value="2"/>
</dbReference>
<protein>
    <recommendedName>
        <fullName evidence="6">RING-type domain-containing protein</fullName>
    </recommendedName>
</protein>
<evidence type="ECO:0000313" key="7">
    <source>
        <dbReference type="EMBL" id="RLW12986.1"/>
    </source>
</evidence>
<keyword evidence="3" id="KW-0862">Zinc</keyword>
<dbReference type="SUPFAM" id="SSF57850">
    <property type="entry name" value="RING/U-box"/>
    <property type="match status" value="1"/>
</dbReference>
<dbReference type="PRINTS" id="PR01415">
    <property type="entry name" value="ANKYRIN"/>
</dbReference>
<dbReference type="InterPro" id="IPR001841">
    <property type="entry name" value="Znf_RING"/>
</dbReference>
<keyword evidence="1" id="KW-0479">Metal-binding</keyword>
<feature type="repeat" description="ANK" evidence="4">
    <location>
        <begin position="27"/>
        <end position="51"/>
    </location>
</feature>
<dbReference type="OrthoDB" id="2122982at2759"/>
<dbReference type="Pfam" id="PF13637">
    <property type="entry name" value="Ank_4"/>
    <property type="match status" value="1"/>
</dbReference>
<dbReference type="PROSITE" id="PS50088">
    <property type="entry name" value="ANK_REPEAT"/>
    <property type="match status" value="2"/>
</dbReference>
<feature type="domain" description="RING-type" evidence="6">
    <location>
        <begin position="212"/>
        <end position="247"/>
    </location>
</feature>
<dbReference type="FunFam" id="3.30.40.10:FF:000085">
    <property type="entry name" value="E3 ubiquitin-protein ligase MIB1 isoform X1"/>
    <property type="match status" value="1"/>
</dbReference>